<feature type="non-terminal residue" evidence="1">
    <location>
        <position position="105"/>
    </location>
</feature>
<comment type="caution">
    <text evidence="1">The sequence shown here is derived from an EMBL/GenBank/DDBJ whole genome shotgun (WGS) entry which is preliminary data.</text>
</comment>
<evidence type="ECO:0000313" key="1">
    <source>
        <dbReference type="EMBL" id="CAG8783557.1"/>
    </source>
</evidence>
<name>A0ACA9RAM9_9GLOM</name>
<gene>
    <name evidence="1" type="ORF">ACOLOM_LOCUS14434</name>
</gene>
<dbReference type="Proteomes" id="UP000789525">
    <property type="component" value="Unassembled WGS sequence"/>
</dbReference>
<organism evidence="1 2">
    <name type="scientific">Acaulospora colombiana</name>
    <dbReference type="NCBI Taxonomy" id="27376"/>
    <lineage>
        <taxon>Eukaryota</taxon>
        <taxon>Fungi</taxon>
        <taxon>Fungi incertae sedis</taxon>
        <taxon>Mucoromycota</taxon>
        <taxon>Glomeromycotina</taxon>
        <taxon>Glomeromycetes</taxon>
        <taxon>Diversisporales</taxon>
        <taxon>Acaulosporaceae</taxon>
        <taxon>Acaulospora</taxon>
    </lineage>
</organism>
<protein>
    <submittedName>
        <fullName evidence="1">12922_t:CDS:1</fullName>
    </submittedName>
</protein>
<feature type="non-terminal residue" evidence="1">
    <location>
        <position position="1"/>
    </location>
</feature>
<proteinExistence type="predicted"/>
<dbReference type="EMBL" id="CAJVPT010073927">
    <property type="protein sequence ID" value="CAG8783557.1"/>
    <property type="molecule type" value="Genomic_DNA"/>
</dbReference>
<keyword evidence="2" id="KW-1185">Reference proteome</keyword>
<evidence type="ECO:0000313" key="2">
    <source>
        <dbReference type="Proteomes" id="UP000789525"/>
    </source>
</evidence>
<accession>A0ACA9RAM9</accession>
<sequence length="105" mass="11760">AAGEQTEALTMFLSDGVHLTKEGYELVYNELIAAIARHYPELRHDKLTEAFTLKDDVDPDDPRGTASSILRESRTTCTKANLLMKFENPVEDDTAGIRTPPQQLR</sequence>
<reference evidence="1" key="1">
    <citation type="submission" date="2021-06" db="EMBL/GenBank/DDBJ databases">
        <authorList>
            <person name="Kallberg Y."/>
            <person name="Tangrot J."/>
            <person name="Rosling A."/>
        </authorList>
    </citation>
    <scope>NUCLEOTIDE SEQUENCE</scope>
    <source>
        <strain evidence="1">CL356</strain>
    </source>
</reference>